<dbReference type="AlphaFoldDB" id="A0A914D7T9"/>
<reference evidence="2" key="1">
    <citation type="submission" date="2022-11" db="UniProtKB">
        <authorList>
            <consortium name="WormBaseParasite"/>
        </authorList>
    </citation>
    <scope>IDENTIFICATION</scope>
</reference>
<accession>A0A914D7T9</accession>
<evidence type="ECO:0000313" key="1">
    <source>
        <dbReference type="Proteomes" id="UP000887540"/>
    </source>
</evidence>
<dbReference type="Proteomes" id="UP000887540">
    <property type="component" value="Unplaced"/>
</dbReference>
<name>A0A914D7T9_9BILA</name>
<evidence type="ECO:0000313" key="2">
    <source>
        <dbReference type="WBParaSite" id="ACRNAN_scaffold2052.g13826.t1"/>
    </source>
</evidence>
<keyword evidence="1" id="KW-1185">Reference proteome</keyword>
<protein>
    <submittedName>
        <fullName evidence="2">Uncharacterized protein</fullName>
    </submittedName>
</protein>
<organism evidence="1 2">
    <name type="scientific">Acrobeloides nanus</name>
    <dbReference type="NCBI Taxonomy" id="290746"/>
    <lineage>
        <taxon>Eukaryota</taxon>
        <taxon>Metazoa</taxon>
        <taxon>Ecdysozoa</taxon>
        <taxon>Nematoda</taxon>
        <taxon>Chromadorea</taxon>
        <taxon>Rhabditida</taxon>
        <taxon>Tylenchina</taxon>
        <taxon>Cephalobomorpha</taxon>
        <taxon>Cephaloboidea</taxon>
        <taxon>Cephalobidae</taxon>
        <taxon>Acrobeloides</taxon>
    </lineage>
</organism>
<dbReference type="WBParaSite" id="ACRNAN_scaffold2052.g13826.t1">
    <property type="protein sequence ID" value="ACRNAN_scaffold2052.g13826.t1"/>
    <property type="gene ID" value="ACRNAN_scaffold2052.g13826"/>
</dbReference>
<sequence length="160" mass="19046">MVYKFLWNAGRWTADFTVGLGKAVFSHKEIKTLPTKPEHLARLPPAPTWFAEVIRNGGWKHHWKYYVSLRWAVYGFSLLYVVHHYVLPKKARDVYLQQISDEKSHKSHVHHFRGKYQRDEDHHYWEHHHPRKAGEVDEALLKNSKHSDEYLNHGPIAIKH</sequence>
<proteinExistence type="predicted"/>